<dbReference type="GO" id="GO:0009279">
    <property type="term" value="C:cell outer membrane"/>
    <property type="evidence" value="ECO:0007669"/>
    <property type="project" value="UniProtKB-SubCell"/>
</dbReference>
<name>X0YIM5_9ZZZZ</name>
<sequence>DYSGETIQVWNQTTDPGDDFLTLKNLPDIKQKYKGLFITLQKRLSNNWQMSSSFVISKAYGAATSDDQLGQGSFSGINDPNELINNSGYEGLLQSDRTYMFKLQGSYFLPYDFSISASLMVQSGRPIARTVYVEDMDQGPFSVLAEPRGSNWRLDSWNVLDLRIEKAFKFSGRFGLKIAADIFNLLNSDTMIETLTTRGLAEGFMAPARIIPPRRVQLVARLTF</sequence>
<evidence type="ECO:0008006" key="5">
    <source>
        <dbReference type="Google" id="ProtNLM"/>
    </source>
</evidence>
<accession>X0YIM5</accession>
<keyword evidence="2" id="KW-0472">Membrane</keyword>
<dbReference type="SUPFAM" id="SSF56935">
    <property type="entry name" value="Porins"/>
    <property type="match status" value="1"/>
</dbReference>
<organism evidence="4">
    <name type="scientific">marine sediment metagenome</name>
    <dbReference type="NCBI Taxonomy" id="412755"/>
    <lineage>
        <taxon>unclassified sequences</taxon>
        <taxon>metagenomes</taxon>
        <taxon>ecological metagenomes</taxon>
    </lineage>
</organism>
<dbReference type="AlphaFoldDB" id="X0YIM5"/>
<feature type="non-terminal residue" evidence="4">
    <location>
        <position position="1"/>
    </location>
</feature>
<proteinExistence type="predicted"/>
<dbReference type="Gene3D" id="2.40.170.20">
    <property type="entry name" value="TonB-dependent receptor, beta-barrel domain"/>
    <property type="match status" value="1"/>
</dbReference>
<comment type="caution">
    <text evidence="4">The sequence shown here is derived from an EMBL/GenBank/DDBJ whole genome shotgun (WGS) entry which is preliminary data.</text>
</comment>
<keyword evidence="3" id="KW-0998">Cell outer membrane</keyword>
<protein>
    <recommendedName>
        <fullName evidence="5">TonB-dependent receptor-like beta-barrel domain-containing protein</fullName>
    </recommendedName>
</protein>
<evidence type="ECO:0000256" key="3">
    <source>
        <dbReference type="ARBA" id="ARBA00023237"/>
    </source>
</evidence>
<evidence type="ECO:0000313" key="4">
    <source>
        <dbReference type="EMBL" id="GAG36676.1"/>
    </source>
</evidence>
<evidence type="ECO:0000256" key="1">
    <source>
        <dbReference type="ARBA" id="ARBA00004442"/>
    </source>
</evidence>
<evidence type="ECO:0000256" key="2">
    <source>
        <dbReference type="ARBA" id="ARBA00023136"/>
    </source>
</evidence>
<dbReference type="EMBL" id="BARS01049782">
    <property type="protein sequence ID" value="GAG36676.1"/>
    <property type="molecule type" value="Genomic_DNA"/>
</dbReference>
<comment type="subcellular location">
    <subcellularLocation>
        <location evidence="1">Cell outer membrane</location>
    </subcellularLocation>
</comment>
<dbReference type="InterPro" id="IPR036942">
    <property type="entry name" value="Beta-barrel_TonB_sf"/>
</dbReference>
<reference evidence="4" key="1">
    <citation type="journal article" date="2014" name="Front. Microbiol.">
        <title>High frequency of phylogenetically diverse reductive dehalogenase-homologous genes in deep subseafloor sedimentary metagenomes.</title>
        <authorList>
            <person name="Kawai M."/>
            <person name="Futagami T."/>
            <person name="Toyoda A."/>
            <person name="Takaki Y."/>
            <person name="Nishi S."/>
            <person name="Hori S."/>
            <person name="Arai W."/>
            <person name="Tsubouchi T."/>
            <person name="Morono Y."/>
            <person name="Uchiyama I."/>
            <person name="Ito T."/>
            <person name="Fujiyama A."/>
            <person name="Inagaki F."/>
            <person name="Takami H."/>
        </authorList>
    </citation>
    <scope>NUCLEOTIDE SEQUENCE</scope>
    <source>
        <strain evidence="4">Expedition CK06-06</strain>
    </source>
</reference>
<gene>
    <name evidence="4" type="ORF">S01H1_74412</name>
</gene>